<keyword evidence="3" id="KW-1185">Reference proteome</keyword>
<proteinExistence type="predicted"/>
<comment type="caution">
    <text evidence="2">The sequence shown here is derived from an EMBL/GenBank/DDBJ whole genome shotgun (WGS) entry which is preliminary data.</text>
</comment>
<protein>
    <submittedName>
        <fullName evidence="2">Uncharacterized protein</fullName>
    </submittedName>
</protein>
<feature type="compositionally biased region" description="Polar residues" evidence="1">
    <location>
        <begin position="223"/>
        <end position="237"/>
    </location>
</feature>
<feature type="region of interest" description="Disordered" evidence="1">
    <location>
        <begin position="216"/>
        <end position="243"/>
    </location>
</feature>
<reference evidence="2 3" key="1">
    <citation type="journal article" date="2018" name="Sci. Rep.">
        <title>Rhizobium tumorigenes sp. nov., a novel plant tumorigenic bacterium isolated from cane gall tumors on thornless blackberry.</title>
        <authorList>
            <person name="Kuzmanovi N."/>
            <person name="Smalla K."/>
            <person name="Gronow S."/>
            <person name="PuBawska J."/>
        </authorList>
    </citation>
    <scope>NUCLEOTIDE SEQUENCE [LARGE SCALE GENOMIC DNA]</scope>
    <source>
        <strain evidence="2 3">CCBAU 85046</strain>
    </source>
</reference>
<dbReference type="EMBL" id="PCDP01000076">
    <property type="protein sequence ID" value="PZM07954.1"/>
    <property type="molecule type" value="Genomic_DNA"/>
</dbReference>
<organism evidence="2 3">
    <name type="scientific">Rhizobium tubonense</name>
    <dbReference type="NCBI Taxonomy" id="484088"/>
    <lineage>
        <taxon>Bacteria</taxon>
        <taxon>Pseudomonadati</taxon>
        <taxon>Pseudomonadota</taxon>
        <taxon>Alphaproteobacteria</taxon>
        <taxon>Hyphomicrobiales</taxon>
        <taxon>Rhizobiaceae</taxon>
        <taxon>Rhizobium/Agrobacterium group</taxon>
        <taxon>Rhizobium</taxon>
    </lineage>
</organism>
<dbReference type="RefSeq" id="WP_111163993.1">
    <property type="nucleotide sequence ID" value="NZ_PCDP01000076.1"/>
</dbReference>
<sequence length="327" mass="34428">MKIHPFAVGVILLASCAREPDTAHIAEFGSAVDASSKALNDIADENRKVALLAEREDQAGAFIRNTNFNFVPKPTTVISEHNIDLRRQELLALADYGAALKNATDTAKLDKLQAAAGKLVTSTASLVALAVPVAAPIAAPLASIAGKGIGTGIRNGYVEKINAVVSRTDPALQAAVIYLKRDFQIINRNTATALVHYEDASKLNLVLMLQKKEPAPAAPVTEGESTNASKVSASGPSDENKAKPRIMIRDPDHLASLYEAFLKKNDDVSEANTAVEASAASVSVLDKIAKAHHALAEQSATAKVKVEDLLSISSDLTALLKALEKGA</sequence>
<evidence type="ECO:0000256" key="1">
    <source>
        <dbReference type="SAM" id="MobiDB-lite"/>
    </source>
</evidence>
<evidence type="ECO:0000313" key="2">
    <source>
        <dbReference type="EMBL" id="PZM07954.1"/>
    </source>
</evidence>
<dbReference type="AlphaFoldDB" id="A0A2W4CR80"/>
<dbReference type="Proteomes" id="UP000248925">
    <property type="component" value="Unassembled WGS sequence"/>
</dbReference>
<evidence type="ECO:0000313" key="3">
    <source>
        <dbReference type="Proteomes" id="UP000248925"/>
    </source>
</evidence>
<accession>A0A2W4CR80</accession>
<dbReference type="PROSITE" id="PS51257">
    <property type="entry name" value="PROKAR_LIPOPROTEIN"/>
    <property type="match status" value="1"/>
</dbReference>
<name>A0A2W4CR80_9HYPH</name>
<gene>
    <name evidence="2" type="ORF">CPY51_29785</name>
</gene>